<organism evidence="12">
    <name type="scientific">Fervidicoccus fontis</name>
    <dbReference type="NCBI Taxonomy" id="683846"/>
    <lineage>
        <taxon>Archaea</taxon>
        <taxon>Thermoproteota</taxon>
        <taxon>Thermoprotei</taxon>
        <taxon>Fervidicoccales</taxon>
        <taxon>Fervidicoccaceae</taxon>
        <taxon>Fervidicoccus</taxon>
    </lineage>
</organism>
<dbReference type="GO" id="GO:0009898">
    <property type="term" value="C:cytoplasmic side of plasma membrane"/>
    <property type="evidence" value="ECO:0007669"/>
    <property type="project" value="TreeGrafter"/>
</dbReference>
<comment type="pathway">
    <text evidence="1">Amino-acid degradation; L-proline degradation into L-glutamate; L-glutamate from L-proline: step 2/2.</text>
</comment>
<keyword evidence="5" id="KW-0520">NAD</keyword>
<keyword evidence="6" id="KW-0642">Proline metabolism</keyword>
<name>A0A7J3SL95_9CREN</name>
<dbReference type="Gene3D" id="3.40.309.10">
    <property type="entry name" value="Aldehyde Dehydrogenase, Chain A, domain 2"/>
    <property type="match status" value="1"/>
</dbReference>
<feature type="active site" evidence="9">
    <location>
        <position position="287"/>
    </location>
</feature>
<dbReference type="FunFam" id="3.40.605.10:FF:000006">
    <property type="entry name" value="1-pyrroline-5-carboxylate dehydrogenase"/>
    <property type="match status" value="1"/>
</dbReference>
<dbReference type="PANTHER" id="PTHR42862:SF1">
    <property type="entry name" value="DELTA-1-PYRROLINE-5-CARBOXYLATE DEHYDROGENASE 2, ISOFORM A-RELATED"/>
    <property type="match status" value="1"/>
</dbReference>
<dbReference type="InterPro" id="IPR015590">
    <property type="entry name" value="Aldehyde_DH_dom"/>
</dbReference>
<reference evidence="12" key="1">
    <citation type="journal article" date="2020" name="mSystems">
        <title>Genome- and Community-Level Interaction Insights into Carbon Utilization and Element Cycling Functions of Hydrothermarchaeota in Hydrothermal Sediment.</title>
        <authorList>
            <person name="Zhou Z."/>
            <person name="Liu Y."/>
            <person name="Xu W."/>
            <person name="Pan J."/>
            <person name="Luo Z.H."/>
            <person name="Li M."/>
        </authorList>
    </citation>
    <scope>NUCLEOTIDE SEQUENCE [LARGE SCALE GENOMIC DNA]</scope>
    <source>
        <strain evidence="12">SpSt-885</strain>
    </source>
</reference>
<dbReference type="InterPro" id="IPR005931">
    <property type="entry name" value="P5CDH/ALDH4A1"/>
</dbReference>
<evidence type="ECO:0000256" key="4">
    <source>
        <dbReference type="ARBA" id="ARBA00023002"/>
    </source>
</evidence>
<evidence type="ECO:0000256" key="9">
    <source>
        <dbReference type="PROSITE-ProRule" id="PRU10007"/>
    </source>
</evidence>
<dbReference type="InterPro" id="IPR016161">
    <property type="entry name" value="Ald_DH/histidinol_DH"/>
</dbReference>
<evidence type="ECO:0000256" key="10">
    <source>
        <dbReference type="RuleBase" id="RU003345"/>
    </source>
</evidence>
<dbReference type="FunFam" id="3.40.309.10:FF:000005">
    <property type="entry name" value="1-pyrroline-5-carboxylate dehydrogenase 1"/>
    <property type="match status" value="1"/>
</dbReference>
<dbReference type="InterPro" id="IPR016162">
    <property type="entry name" value="Ald_DH_N"/>
</dbReference>
<dbReference type="EMBL" id="DTLS01000067">
    <property type="protein sequence ID" value="HGZ60052.1"/>
    <property type="molecule type" value="Genomic_DNA"/>
</dbReference>
<keyword evidence="4 10" id="KW-0560">Oxidoreductase</keyword>
<evidence type="ECO:0000256" key="1">
    <source>
        <dbReference type="ARBA" id="ARBA00004786"/>
    </source>
</evidence>
<dbReference type="Gene3D" id="3.40.605.10">
    <property type="entry name" value="Aldehyde Dehydrogenase, Chain A, domain 1"/>
    <property type="match status" value="1"/>
</dbReference>
<evidence type="ECO:0000256" key="8">
    <source>
        <dbReference type="ARBA" id="ARBA00048142"/>
    </source>
</evidence>
<evidence type="ECO:0000256" key="5">
    <source>
        <dbReference type="ARBA" id="ARBA00023027"/>
    </source>
</evidence>
<dbReference type="PROSITE" id="PS00070">
    <property type="entry name" value="ALDEHYDE_DEHYDR_CYS"/>
    <property type="match status" value="1"/>
</dbReference>
<dbReference type="InterPro" id="IPR050485">
    <property type="entry name" value="Proline_metab_enzyme"/>
</dbReference>
<comment type="catalytic activity">
    <reaction evidence="8">
        <text>L-glutamate 5-semialdehyde + NAD(+) + H2O = L-glutamate + NADH + 2 H(+)</text>
        <dbReference type="Rhea" id="RHEA:30235"/>
        <dbReference type="ChEBI" id="CHEBI:15377"/>
        <dbReference type="ChEBI" id="CHEBI:15378"/>
        <dbReference type="ChEBI" id="CHEBI:29985"/>
        <dbReference type="ChEBI" id="CHEBI:57540"/>
        <dbReference type="ChEBI" id="CHEBI:57945"/>
        <dbReference type="ChEBI" id="CHEBI:58066"/>
        <dbReference type="EC" id="1.2.1.88"/>
    </reaction>
</comment>
<dbReference type="GO" id="GO:0003842">
    <property type="term" value="F:L-glutamate gamma-semialdehyde dehydrogenase activity"/>
    <property type="evidence" value="ECO:0007669"/>
    <property type="project" value="UniProtKB-EC"/>
</dbReference>
<gene>
    <name evidence="12" type="primary">pruA</name>
    <name evidence="12" type="ORF">ENW83_02445</name>
</gene>
<dbReference type="InterPro" id="IPR029510">
    <property type="entry name" value="Ald_DH_CS_GLU"/>
</dbReference>
<comment type="similarity">
    <text evidence="2 10">Belongs to the aldehyde dehydrogenase family.</text>
</comment>
<evidence type="ECO:0000256" key="6">
    <source>
        <dbReference type="ARBA" id="ARBA00023062"/>
    </source>
</evidence>
<dbReference type="InterPro" id="IPR016160">
    <property type="entry name" value="Ald_DH_CS_CYS"/>
</dbReference>
<evidence type="ECO:0000259" key="11">
    <source>
        <dbReference type="Pfam" id="PF00171"/>
    </source>
</evidence>
<evidence type="ECO:0000313" key="12">
    <source>
        <dbReference type="EMBL" id="HGZ60052.1"/>
    </source>
</evidence>
<dbReference type="PANTHER" id="PTHR42862">
    <property type="entry name" value="DELTA-1-PYRROLINE-5-CARBOXYLATE DEHYDROGENASE 1, ISOFORM A-RELATED"/>
    <property type="match status" value="1"/>
</dbReference>
<dbReference type="SUPFAM" id="SSF53720">
    <property type="entry name" value="ALDH-like"/>
    <property type="match status" value="1"/>
</dbReference>
<sequence>MLKLEKPKNEKILLYEPGSKEREELKKKLEEVKSKRAEVPLIINGKEVKTDKIIKNVSPHDKRTVLADVHIAGEAEIEEAIEASLDAFSKWSDLEWYHRASVFMKAADLLAGPYRLEAIASIMLNLSKTPYEAEIDLAELVDFWRFNAYYAQEIFSSQPDQFPGELNRFDWRPLEGFILAIPPFNFFSIGGNLPTAPAIVGNVSIWKPSRDVAFANYVIMKALMEAGLPRGVINFLPYDTKYSDKLLLHREFAGLHFTGSYDTLVNLWKKIASNLEKYKNFPRIVGETGGKDFLIVHESADIKEAVTGIIRGAFEYQGQKCSALSRLFVARSIWPSLRDEMVKQLSLLKYGDVTDFSVFGGALINESAYRNAVSYIEYAKQHPEEYSFVFGGEYSEEKGWFVYPTVIETNNPRGKLMREEIFAPILTVYVFDDSMYNETLNIIDGATDYGLTGSIFARDREAIAKAEKSLRYTAGNFYINDKPTGAIVGRQPFGGARHSGTNDKAGSWLNLVRWLNPRAIKENLIPPKDWRRPYMG</sequence>
<feature type="domain" description="Aldehyde dehydrogenase" evidence="11">
    <location>
        <begin position="51"/>
        <end position="508"/>
    </location>
</feature>
<dbReference type="Pfam" id="PF00171">
    <property type="entry name" value="Aldedh"/>
    <property type="match status" value="1"/>
</dbReference>
<accession>A0A7J3SL95</accession>
<dbReference type="InterPro" id="IPR016163">
    <property type="entry name" value="Ald_DH_C"/>
</dbReference>
<dbReference type="EC" id="1.2.1.88" evidence="3"/>
<dbReference type="AlphaFoldDB" id="A0A7J3SL95"/>
<dbReference type="UniPathway" id="UPA00261">
    <property type="reaction ID" value="UER00374"/>
</dbReference>
<evidence type="ECO:0000256" key="7">
    <source>
        <dbReference type="ARBA" id="ARBA00032259"/>
    </source>
</evidence>
<comment type="caution">
    <text evidence="12">The sequence shown here is derived from an EMBL/GenBank/DDBJ whole genome shotgun (WGS) entry which is preliminary data.</text>
</comment>
<dbReference type="NCBIfam" id="TIGR01236">
    <property type="entry name" value="D1pyr5carbox1"/>
    <property type="match status" value="1"/>
</dbReference>
<dbReference type="PROSITE" id="PS00687">
    <property type="entry name" value="ALDEHYDE_DEHYDR_GLU"/>
    <property type="match status" value="1"/>
</dbReference>
<proteinExistence type="inferred from homology"/>
<protein>
    <recommendedName>
        <fullName evidence="7">L-glutamate gamma-semialdehyde dehydrogenase</fullName>
        <ecNumber evidence="3">1.2.1.88</ecNumber>
    </recommendedName>
    <alternativeName>
        <fullName evidence="7">L-glutamate gamma-semialdehyde dehydrogenase</fullName>
    </alternativeName>
</protein>
<dbReference type="GO" id="GO:0010133">
    <property type="term" value="P:L-proline catabolic process to L-glutamate"/>
    <property type="evidence" value="ECO:0007669"/>
    <property type="project" value="UniProtKB-UniPathway"/>
</dbReference>
<evidence type="ECO:0000256" key="3">
    <source>
        <dbReference type="ARBA" id="ARBA00012884"/>
    </source>
</evidence>
<evidence type="ECO:0000256" key="2">
    <source>
        <dbReference type="ARBA" id="ARBA00009986"/>
    </source>
</evidence>